<dbReference type="RefSeq" id="XP_018298920.1">
    <property type="nucleotide sequence ID" value="XM_018430001.1"/>
</dbReference>
<dbReference type="EMBL" id="KV440971">
    <property type="protein sequence ID" value="OAD80880.1"/>
    <property type="molecule type" value="Genomic_DNA"/>
</dbReference>
<reference evidence="2" key="1">
    <citation type="submission" date="2015-06" db="EMBL/GenBank/DDBJ databases">
        <title>Expansion of signal transduction pathways in fungi by whole-genome duplication.</title>
        <authorList>
            <consortium name="DOE Joint Genome Institute"/>
            <person name="Corrochano L.M."/>
            <person name="Kuo A."/>
            <person name="Marcet-Houben M."/>
            <person name="Polaino S."/>
            <person name="Salamov A."/>
            <person name="Villalobos J.M."/>
            <person name="Alvarez M.I."/>
            <person name="Avalos J."/>
            <person name="Benito E.P."/>
            <person name="Benoit I."/>
            <person name="Burger G."/>
            <person name="Camino L.P."/>
            <person name="Canovas D."/>
            <person name="Cerda-Olmedo E."/>
            <person name="Cheng J.-F."/>
            <person name="Dominguez A."/>
            <person name="Elias M."/>
            <person name="Eslava A.P."/>
            <person name="Glaser F."/>
            <person name="Grimwood J."/>
            <person name="Gutierrez G."/>
            <person name="Heitman J."/>
            <person name="Henrissat B."/>
            <person name="Iturriaga E.A."/>
            <person name="Lang B.F."/>
            <person name="Lavin J.L."/>
            <person name="Lee S."/>
            <person name="Li W."/>
            <person name="Lindquist E."/>
            <person name="Lopez-Garcia S."/>
            <person name="Luque E.M."/>
            <person name="Marcos A.T."/>
            <person name="Martin J."/>
            <person name="McCluskey K."/>
            <person name="Medina H.R."/>
            <person name="Miralles-Duran A."/>
            <person name="Miyazaki A."/>
            <person name="Munoz-Torres E."/>
            <person name="Oguiza J.A."/>
            <person name="Ohm R."/>
            <person name="Olmedo M."/>
            <person name="Orejas M."/>
            <person name="Ortiz-Castellanos L."/>
            <person name="Pisabarro A.G."/>
            <person name="Rodriguez-Romero J."/>
            <person name="Ruiz-Herrera J."/>
            <person name="Ruiz-Vazquez R."/>
            <person name="Sanz C."/>
            <person name="Schackwitz W."/>
            <person name="Schmutz J."/>
            <person name="Shahriari M."/>
            <person name="Shelest E."/>
            <person name="Silva-Franco F."/>
            <person name="Soanes D."/>
            <person name="Syed K."/>
            <person name="Tagua V.G."/>
            <person name="Talbot N.J."/>
            <person name="Thon M."/>
            <person name="De vries R.P."/>
            <person name="Wiebenga A."/>
            <person name="Yadav J.S."/>
            <person name="Braun E.L."/>
            <person name="Baker S."/>
            <person name="Garre V."/>
            <person name="Horwitz B."/>
            <person name="Torres-Martinez S."/>
            <person name="Idnurm A."/>
            <person name="Herrera-Estrella A."/>
            <person name="Gabaldon T."/>
            <person name="Grigoriev I.V."/>
        </authorList>
    </citation>
    <scope>NUCLEOTIDE SEQUENCE [LARGE SCALE GENOMIC DNA]</scope>
    <source>
        <strain evidence="2">NRRL 1555(-)</strain>
    </source>
</reference>
<gene>
    <name evidence="1" type="ORF">PHYBLDRAFT_138434</name>
</gene>
<keyword evidence="2" id="KW-1185">Reference proteome</keyword>
<dbReference type="AlphaFoldDB" id="A0A163EQM6"/>
<accession>A0A163EQM6</accession>
<organism evidence="1 2">
    <name type="scientific">Phycomyces blakesleeanus (strain ATCC 8743b / DSM 1359 / FGSC 10004 / NBRC 33097 / NRRL 1555)</name>
    <dbReference type="NCBI Taxonomy" id="763407"/>
    <lineage>
        <taxon>Eukaryota</taxon>
        <taxon>Fungi</taxon>
        <taxon>Fungi incertae sedis</taxon>
        <taxon>Mucoromycota</taxon>
        <taxon>Mucoromycotina</taxon>
        <taxon>Mucoromycetes</taxon>
        <taxon>Mucorales</taxon>
        <taxon>Phycomycetaceae</taxon>
        <taxon>Phycomyces</taxon>
    </lineage>
</organism>
<evidence type="ECO:0000313" key="2">
    <source>
        <dbReference type="Proteomes" id="UP000077315"/>
    </source>
</evidence>
<dbReference type="Proteomes" id="UP000077315">
    <property type="component" value="Unassembled WGS sequence"/>
</dbReference>
<evidence type="ECO:0000313" key="1">
    <source>
        <dbReference type="EMBL" id="OAD80880.1"/>
    </source>
</evidence>
<sequence length="287" mass="31616">MSVPPFVDSSLNLKTILVPDTFSLETDDRLVCKVCDTFSQARNYIGHFFQQIDSGRMVLCPWFISCLEHQPSTDTPSPDLSSLLSLVQLDSSSLGKASTGSLQCYLYPQSGGKCFGIERQPKNVSTYLYLDASPAHLASFVKMLLKISITFSLAVLSNARCGTSFSLAFAWPGTLLKSVFSLPEAASYDISLIKAFGFSFPLSLLKRFGVLIGNLFLMTNPFCQFLLGCNDDDAQNDIVNRYVYIINPFKIGWLQKATNCKKPTQLMGKSNGNGLVVRTNVAKEGYN</sequence>
<dbReference type="GeneID" id="28990907"/>
<protein>
    <submittedName>
        <fullName evidence="1">Uncharacterized protein</fullName>
    </submittedName>
</protein>
<proteinExistence type="predicted"/>
<name>A0A163EQM6_PHYB8</name>
<dbReference type="InParanoid" id="A0A163EQM6"/>
<dbReference type="VEuPathDB" id="FungiDB:PHYBLDRAFT_138434"/>